<evidence type="ECO:0000256" key="1">
    <source>
        <dbReference type="SAM" id="MobiDB-lite"/>
    </source>
</evidence>
<accession>A0ABW3L0F8</accession>
<feature type="transmembrane region" description="Helical" evidence="2">
    <location>
        <begin position="142"/>
        <end position="168"/>
    </location>
</feature>
<keyword evidence="2" id="KW-1133">Transmembrane helix</keyword>
<dbReference type="Proteomes" id="UP001596990">
    <property type="component" value="Unassembled WGS sequence"/>
</dbReference>
<protein>
    <submittedName>
        <fullName evidence="3">Uncharacterized protein</fullName>
    </submittedName>
</protein>
<dbReference type="EMBL" id="JBHTKL010000002">
    <property type="protein sequence ID" value="MFD1019271.1"/>
    <property type="molecule type" value="Genomic_DNA"/>
</dbReference>
<gene>
    <name evidence="3" type="ORF">ACFQ2J_08695</name>
</gene>
<name>A0ABW3L0F8_9BACI</name>
<evidence type="ECO:0000256" key="2">
    <source>
        <dbReference type="SAM" id="Phobius"/>
    </source>
</evidence>
<dbReference type="RefSeq" id="WP_386058836.1">
    <property type="nucleotide sequence ID" value="NZ_JBHTKL010000002.1"/>
</dbReference>
<evidence type="ECO:0000313" key="4">
    <source>
        <dbReference type="Proteomes" id="UP001596990"/>
    </source>
</evidence>
<feature type="transmembrane region" description="Helical" evidence="2">
    <location>
        <begin position="180"/>
        <end position="201"/>
    </location>
</feature>
<comment type="caution">
    <text evidence="3">The sequence shown here is derived from an EMBL/GenBank/DDBJ whole genome shotgun (WGS) entry which is preliminary data.</text>
</comment>
<feature type="compositionally biased region" description="Polar residues" evidence="1">
    <location>
        <begin position="28"/>
        <end position="40"/>
    </location>
</feature>
<feature type="compositionally biased region" description="Basic and acidic residues" evidence="1">
    <location>
        <begin position="45"/>
        <end position="57"/>
    </location>
</feature>
<keyword evidence="4" id="KW-1185">Reference proteome</keyword>
<sequence>MKRVTFLLIVGLGTGILSGLSLHVSHADTPSTSSDHQSVDASYDATDHSQDSRHLITSEEPIETPKRYNLKFLQVQVDKYGRSYFIYEQLSESSTTPSQQFYEPHSQKKTSTTIPEQTDLMLEILGDDDYFRLLEKGEPGTFTFILIVLTSYVFKLHRLPASLLAYIIKHAPKEDKQVKSHALQMMWISSVLCLLITLYVANKVFTLF</sequence>
<proteinExistence type="predicted"/>
<keyword evidence="2" id="KW-0472">Membrane</keyword>
<reference evidence="4" key="1">
    <citation type="journal article" date="2019" name="Int. J. Syst. Evol. Microbiol.">
        <title>The Global Catalogue of Microorganisms (GCM) 10K type strain sequencing project: providing services to taxonomists for standard genome sequencing and annotation.</title>
        <authorList>
            <consortium name="The Broad Institute Genomics Platform"/>
            <consortium name="The Broad Institute Genome Sequencing Center for Infectious Disease"/>
            <person name="Wu L."/>
            <person name="Ma J."/>
        </authorList>
    </citation>
    <scope>NUCLEOTIDE SEQUENCE [LARGE SCALE GENOMIC DNA]</scope>
    <source>
        <strain evidence="4">CCUG 56607</strain>
    </source>
</reference>
<evidence type="ECO:0000313" key="3">
    <source>
        <dbReference type="EMBL" id="MFD1019271.1"/>
    </source>
</evidence>
<keyword evidence="2" id="KW-0812">Transmembrane</keyword>
<feature type="region of interest" description="Disordered" evidence="1">
    <location>
        <begin position="26"/>
        <end position="60"/>
    </location>
</feature>
<organism evidence="3 4">
    <name type="scientific">Thalassobacillus hwangdonensis</name>
    <dbReference type="NCBI Taxonomy" id="546108"/>
    <lineage>
        <taxon>Bacteria</taxon>
        <taxon>Bacillati</taxon>
        <taxon>Bacillota</taxon>
        <taxon>Bacilli</taxon>
        <taxon>Bacillales</taxon>
        <taxon>Bacillaceae</taxon>
        <taxon>Thalassobacillus</taxon>
    </lineage>
</organism>